<comment type="caution">
    <text evidence="2">The sequence shown here is derived from an EMBL/GenBank/DDBJ whole genome shotgun (WGS) entry which is preliminary data.</text>
</comment>
<name>A0ABR1VB62_9PEZI</name>
<accession>A0ABR1VB62</accession>
<gene>
    <name evidence="2" type="ORF">PG996_007556</name>
</gene>
<evidence type="ECO:0000259" key="1">
    <source>
        <dbReference type="PROSITE" id="PS51154"/>
    </source>
</evidence>
<dbReference type="EMBL" id="JAQQWM010000004">
    <property type="protein sequence ID" value="KAK8068444.1"/>
    <property type="molecule type" value="Genomic_DNA"/>
</dbReference>
<dbReference type="PANTHER" id="PTHR11106:SF27">
    <property type="entry name" value="MACRO DOMAIN-CONTAINING PROTEIN"/>
    <property type="match status" value="1"/>
</dbReference>
<dbReference type="InterPro" id="IPR002589">
    <property type="entry name" value="Macro_dom"/>
</dbReference>
<proteinExistence type="predicted"/>
<organism evidence="2 3">
    <name type="scientific">Apiospora saccharicola</name>
    <dbReference type="NCBI Taxonomy" id="335842"/>
    <lineage>
        <taxon>Eukaryota</taxon>
        <taxon>Fungi</taxon>
        <taxon>Dikarya</taxon>
        <taxon>Ascomycota</taxon>
        <taxon>Pezizomycotina</taxon>
        <taxon>Sordariomycetes</taxon>
        <taxon>Xylariomycetidae</taxon>
        <taxon>Amphisphaeriales</taxon>
        <taxon>Apiosporaceae</taxon>
        <taxon>Apiospora</taxon>
    </lineage>
</organism>
<dbReference type="SUPFAM" id="SSF52949">
    <property type="entry name" value="Macro domain-like"/>
    <property type="match status" value="1"/>
</dbReference>
<protein>
    <submittedName>
        <fullName evidence="2">Macro domain-containing protein</fullName>
    </submittedName>
</protein>
<dbReference type="InterPro" id="IPR043472">
    <property type="entry name" value="Macro_dom-like"/>
</dbReference>
<sequence length="200" mass="21069">MQSVTSPEHGELITPLQYIPPSNAPAPGADLEIASTPLVEKAWDILLGRRDLGRSKAARSIPVSPASLSGKPSVPVAGTTPKYSDRIALIRGAITTLRVDAIMNAANKSLLGGGGVDGAIHRAAGRELGGCETGCSKIADAYNLPCRKVIHTVGPAYDDVHPERSEAGMRGCFHSSLELAVERGLKTIAFRALRSLLRLE</sequence>
<dbReference type="PANTHER" id="PTHR11106">
    <property type="entry name" value="GANGLIOSIDE INDUCED DIFFERENTIATION ASSOCIATED PROTEIN 2-RELATED"/>
    <property type="match status" value="1"/>
</dbReference>
<dbReference type="SMART" id="SM00506">
    <property type="entry name" value="A1pp"/>
    <property type="match status" value="1"/>
</dbReference>
<dbReference type="Gene3D" id="3.40.220.10">
    <property type="entry name" value="Leucine Aminopeptidase, subunit E, domain 1"/>
    <property type="match status" value="1"/>
</dbReference>
<dbReference type="Pfam" id="PF01661">
    <property type="entry name" value="Macro"/>
    <property type="match status" value="1"/>
</dbReference>
<dbReference type="Proteomes" id="UP001446871">
    <property type="component" value="Unassembled WGS sequence"/>
</dbReference>
<evidence type="ECO:0000313" key="3">
    <source>
        <dbReference type="Proteomes" id="UP001446871"/>
    </source>
</evidence>
<reference evidence="2 3" key="1">
    <citation type="submission" date="2023-01" db="EMBL/GenBank/DDBJ databases">
        <title>Analysis of 21 Apiospora genomes using comparative genomics revels a genus with tremendous synthesis potential of carbohydrate active enzymes and secondary metabolites.</title>
        <authorList>
            <person name="Sorensen T."/>
        </authorList>
    </citation>
    <scope>NUCLEOTIDE SEQUENCE [LARGE SCALE GENOMIC DNA]</scope>
    <source>
        <strain evidence="2 3">CBS 83171</strain>
    </source>
</reference>
<evidence type="ECO:0000313" key="2">
    <source>
        <dbReference type="EMBL" id="KAK8068444.1"/>
    </source>
</evidence>
<keyword evidence="3" id="KW-1185">Reference proteome</keyword>
<feature type="domain" description="Macro" evidence="1">
    <location>
        <begin position="74"/>
        <end position="200"/>
    </location>
</feature>
<dbReference type="PROSITE" id="PS51154">
    <property type="entry name" value="MACRO"/>
    <property type="match status" value="1"/>
</dbReference>